<organism evidence="1 2">
    <name type="scientific">Penicillium chermesinum</name>
    <dbReference type="NCBI Taxonomy" id="63820"/>
    <lineage>
        <taxon>Eukaryota</taxon>
        <taxon>Fungi</taxon>
        <taxon>Dikarya</taxon>
        <taxon>Ascomycota</taxon>
        <taxon>Pezizomycotina</taxon>
        <taxon>Eurotiomycetes</taxon>
        <taxon>Eurotiomycetidae</taxon>
        <taxon>Eurotiales</taxon>
        <taxon>Aspergillaceae</taxon>
        <taxon>Penicillium</taxon>
    </lineage>
</organism>
<accession>A0A9W9NQ33</accession>
<name>A0A9W9NQ33_9EURO</name>
<dbReference type="EMBL" id="JAPQKS010000006">
    <property type="protein sequence ID" value="KAJ5224086.1"/>
    <property type="molecule type" value="Genomic_DNA"/>
</dbReference>
<dbReference type="Proteomes" id="UP001150941">
    <property type="component" value="Unassembled WGS sequence"/>
</dbReference>
<sequence length="73" mass="8020">MGKEDFIRQIENSDEFKLLDRVIKEEATVQDGVQNIVNVTMSALATHGPNNMNKIGLADYNISPCDNGTRAAP</sequence>
<dbReference type="RefSeq" id="XP_058328269.1">
    <property type="nucleotide sequence ID" value="XM_058477924.1"/>
</dbReference>
<evidence type="ECO:0000313" key="2">
    <source>
        <dbReference type="Proteomes" id="UP001150941"/>
    </source>
</evidence>
<reference evidence="1" key="2">
    <citation type="journal article" date="2023" name="IMA Fungus">
        <title>Comparative genomic study of the Penicillium genus elucidates a diverse pangenome and 15 lateral gene transfer events.</title>
        <authorList>
            <person name="Petersen C."/>
            <person name="Sorensen T."/>
            <person name="Nielsen M.R."/>
            <person name="Sondergaard T.E."/>
            <person name="Sorensen J.L."/>
            <person name="Fitzpatrick D.A."/>
            <person name="Frisvad J.C."/>
            <person name="Nielsen K.L."/>
        </authorList>
    </citation>
    <scope>NUCLEOTIDE SEQUENCE</scope>
    <source>
        <strain evidence="1">IBT 19713</strain>
    </source>
</reference>
<dbReference type="OrthoDB" id="10500310at2759"/>
<proteinExistence type="predicted"/>
<comment type="caution">
    <text evidence="1">The sequence shown here is derived from an EMBL/GenBank/DDBJ whole genome shotgun (WGS) entry which is preliminary data.</text>
</comment>
<gene>
    <name evidence="1" type="ORF">N7468_008628</name>
</gene>
<protein>
    <submittedName>
        <fullName evidence="1">Uncharacterized protein</fullName>
    </submittedName>
</protein>
<dbReference type="GeneID" id="83205227"/>
<reference evidence="1" key="1">
    <citation type="submission" date="2022-11" db="EMBL/GenBank/DDBJ databases">
        <authorList>
            <person name="Petersen C."/>
        </authorList>
    </citation>
    <scope>NUCLEOTIDE SEQUENCE</scope>
    <source>
        <strain evidence="1">IBT 19713</strain>
    </source>
</reference>
<dbReference type="AlphaFoldDB" id="A0A9W9NQ33"/>
<evidence type="ECO:0000313" key="1">
    <source>
        <dbReference type="EMBL" id="KAJ5224086.1"/>
    </source>
</evidence>
<keyword evidence="2" id="KW-1185">Reference proteome</keyword>